<dbReference type="EMBL" id="AVFL01000008">
    <property type="protein sequence ID" value="EWY40173.1"/>
    <property type="molecule type" value="Genomic_DNA"/>
</dbReference>
<accession>W9H8Q5</accession>
<keyword evidence="2 4" id="KW-0238">DNA-binding</keyword>
<keyword evidence="3" id="KW-0804">Transcription</keyword>
<dbReference type="InterPro" id="IPR011075">
    <property type="entry name" value="TetR_C"/>
</dbReference>
<sequence>MGRPRKFNADEALDRALHVFWSKGYAATSMTDLLDAMGLSKSSFYEFFGNKHDAFMAALRRYADREVARLDASVCSGGCARRLIEIQLRGVIDRPTGEGDRRGCLTVNCAVELAPHDPVIESAVTAHMDRMEELFHRLIARGQAEGGISSRQDARMLARYLLNGLCGLQVMAKAGRDAKSLEDVVSTILTALD</sequence>
<dbReference type="PANTHER" id="PTHR47506:SF1">
    <property type="entry name" value="HTH-TYPE TRANSCRIPTIONAL REGULATOR YJDC"/>
    <property type="match status" value="1"/>
</dbReference>
<reference evidence="6 7" key="1">
    <citation type="submission" date="2013-08" db="EMBL/GenBank/DDBJ databases">
        <title>The genome sequence of Skermanella stibiiresistens.</title>
        <authorList>
            <person name="Zhu W."/>
            <person name="Wang G."/>
        </authorList>
    </citation>
    <scope>NUCLEOTIDE SEQUENCE [LARGE SCALE GENOMIC DNA]</scope>
    <source>
        <strain evidence="6 7">SB22</strain>
    </source>
</reference>
<evidence type="ECO:0000256" key="2">
    <source>
        <dbReference type="ARBA" id="ARBA00023125"/>
    </source>
</evidence>
<comment type="caution">
    <text evidence="6">The sequence shown here is derived from an EMBL/GenBank/DDBJ whole genome shotgun (WGS) entry which is preliminary data.</text>
</comment>
<organism evidence="6 7">
    <name type="scientific">Skermanella stibiiresistens SB22</name>
    <dbReference type="NCBI Taxonomy" id="1385369"/>
    <lineage>
        <taxon>Bacteria</taxon>
        <taxon>Pseudomonadati</taxon>
        <taxon>Pseudomonadota</taxon>
        <taxon>Alphaproteobacteria</taxon>
        <taxon>Rhodospirillales</taxon>
        <taxon>Azospirillaceae</taxon>
        <taxon>Skermanella</taxon>
    </lineage>
</organism>
<dbReference type="Proteomes" id="UP000019486">
    <property type="component" value="Unassembled WGS sequence"/>
</dbReference>
<protein>
    <submittedName>
        <fullName evidence="6">TetR family transcriptional regulator</fullName>
    </submittedName>
</protein>
<dbReference type="SUPFAM" id="SSF46689">
    <property type="entry name" value="Homeodomain-like"/>
    <property type="match status" value="1"/>
</dbReference>
<dbReference type="InterPro" id="IPR001647">
    <property type="entry name" value="HTH_TetR"/>
</dbReference>
<dbReference type="RefSeq" id="WP_037451922.1">
    <property type="nucleotide sequence ID" value="NZ_AVFL01000008.1"/>
</dbReference>
<evidence type="ECO:0000256" key="3">
    <source>
        <dbReference type="ARBA" id="ARBA00023163"/>
    </source>
</evidence>
<dbReference type="Gene3D" id="1.10.357.10">
    <property type="entry name" value="Tetracycline Repressor, domain 2"/>
    <property type="match status" value="1"/>
</dbReference>
<dbReference type="AlphaFoldDB" id="W9H8Q5"/>
<dbReference type="PANTHER" id="PTHR47506">
    <property type="entry name" value="TRANSCRIPTIONAL REGULATORY PROTEIN"/>
    <property type="match status" value="1"/>
</dbReference>
<dbReference type="SUPFAM" id="SSF48498">
    <property type="entry name" value="Tetracyclin repressor-like, C-terminal domain"/>
    <property type="match status" value="1"/>
</dbReference>
<gene>
    <name evidence="6" type="ORF">N825_36210</name>
</gene>
<evidence type="ECO:0000313" key="6">
    <source>
        <dbReference type="EMBL" id="EWY40173.1"/>
    </source>
</evidence>
<dbReference type="GO" id="GO:0003677">
    <property type="term" value="F:DNA binding"/>
    <property type="evidence" value="ECO:0007669"/>
    <property type="project" value="UniProtKB-UniRule"/>
</dbReference>
<keyword evidence="7" id="KW-1185">Reference proteome</keyword>
<dbReference type="STRING" id="1385369.N825_36210"/>
<proteinExistence type="predicted"/>
<evidence type="ECO:0000256" key="1">
    <source>
        <dbReference type="ARBA" id="ARBA00023015"/>
    </source>
</evidence>
<dbReference type="Gene3D" id="1.10.10.60">
    <property type="entry name" value="Homeodomain-like"/>
    <property type="match status" value="1"/>
</dbReference>
<dbReference type="Pfam" id="PF00440">
    <property type="entry name" value="TetR_N"/>
    <property type="match status" value="1"/>
</dbReference>
<evidence type="ECO:0000313" key="7">
    <source>
        <dbReference type="Proteomes" id="UP000019486"/>
    </source>
</evidence>
<dbReference type="InterPro" id="IPR009057">
    <property type="entry name" value="Homeodomain-like_sf"/>
</dbReference>
<dbReference type="OrthoDB" id="9795242at2"/>
<name>W9H8Q5_9PROT</name>
<keyword evidence="1" id="KW-0805">Transcription regulation</keyword>
<feature type="domain" description="HTH tetR-type" evidence="5">
    <location>
        <begin position="6"/>
        <end position="66"/>
    </location>
</feature>
<evidence type="ECO:0000256" key="4">
    <source>
        <dbReference type="PROSITE-ProRule" id="PRU00335"/>
    </source>
</evidence>
<dbReference type="InterPro" id="IPR036271">
    <property type="entry name" value="Tet_transcr_reg_TetR-rel_C_sf"/>
</dbReference>
<feature type="DNA-binding region" description="H-T-H motif" evidence="4">
    <location>
        <begin position="29"/>
        <end position="48"/>
    </location>
</feature>
<dbReference type="Pfam" id="PF16925">
    <property type="entry name" value="TetR_C_13"/>
    <property type="match status" value="1"/>
</dbReference>
<evidence type="ECO:0000259" key="5">
    <source>
        <dbReference type="PROSITE" id="PS50977"/>
    </source>
</evidence>
<dbReference type="PROSITE" id="PS50977">
    <property type="entry name" value="HTH_TETR_2"/>
    <property type="match status" value="1"/>
</dbReference>